<dbReference type="GO" id="GO:0003723">
    <property type="term" value="F:RNA binding"/>
    <property type="evidence" value="ECO:0007669"/>
    <property type="project" value="UniProtKB-KW"/>
</dbReference>
<evidence type="ECO:0000259" key="10">
    <source>
        <dbReference type="PROSITE" id="PS50126"/>
    </source>
</evidence>
<sequence>MSTETQELPEIGEIVIATITKVSDHGAYVTLDEYDGVQGFLHISEIAPGWVRKVTRYVKENEKKVLLVKKIQAQRGEIDLSLKQISKEQRKKKLLDVKRFEKEQGILKNIQEKAELTTKQIEDIEDKLLSKYDSIYDAIIDIATKNKDVLNSLEISEKIQTVIEDISSKIKLPSVEIRGILELTNNKSNGIEIIKKILLDVIKDNADSKIEISYIGAPKYRVSIIAQEFKTAEKIIKPILEKIEKDVKKQNGTFNFTREGSRKTGEG</sequence>
<dbReference type="SMART" id="SM00316">
    <property type="entry name" value="S1"/>
    <property type="match status" value="1"/>
</dbReference>
<comment type="function">
    <text evidence="1">eIF-2 functions in the early steps of protein synthesis by forming a ternary complex with GTP and initiator tRNA.</text>
</comment>
<evidence type="ECO:0000256" key="2">
    <source>
        <dbReference type="ARBA" id="ARBA00007223"/>
    </source>
</evidence>
<dbReference type="InterPro" id="IPR012340">
    <property type="entry name" value="NA-bd_OB-fold"/>
</dbReference>
<dbReference type="FunFam" id="3.30.70.1130:FF:000002">
    <property type="entry name" value="Translation initiation factor 2 subunit alpha"/>
    <property type="match status" value="1"/>
</dbReference>
<comment type="similarity">
    <text evidence="2">Belongs to the eIF-2-alpha family.</text>
</comment>
<dbReference type="PANTHER" id="PTHR10602:SF0">
    <property type="entry name" value="EUKARYOTIC TRANSLATION INITIATION FACTOR 2 SUBUNIT 1"/>
    <property type="match status" value="1"/>
</dbReference>
<dbReference type="Gene3D" id="3.30.70.1130">
    <property type="entry name" value="EIF_2_alpha"/>
    <property type="match status" value="1"/>
</dbReference>
<dbReference type="AlphaFoldDB" id="A0A075HX78"/>
<dbReference type="InterPro" id="IPR024055">
    <property type="entry name" value="TIF2_asu_C"/>
</dbReference>
<evidence type="ECO:0000256" key="5">
    <source>
        <dbReference type="ARBA" id="ARBA00022540"/>
    </source>
</evidence>
<name>A0A075HX78_9ARCH</name>
<keyword evidence="7" id="KW-0648">Protein biosynthesis</keyword>
<dbReference type="InterPro" id="IPR024054">
    <property type="entry name" value="TIF2_asu_middle_sf"/>
</dbReference>
<comment type="subunit">
    <text evidence="3">Heterotrimer composed of an alpha, a beta and a gamma chain.</text>
</comment>
<evidence type="ECO:0000313" key="11">
    <source>
        <dbReference type="EMBL" id="AIF20180.1"/>
    </source>
</evidence>
<dbReference type="SUPFAM" id="SSF110993">
    <property type="entry name" value="eIF-2-alpha, C-terminal domain"/>
    <property type="match status" value="1"/>
</dbReference>
<dbReference type="InterPro" id="IPR044126">
    <property type="entry name" value="S1_IF2_alpha"/>
</dbReference>
<dbReference type="CDD" id="cd04452">
    <property type="entry name" value="S1_IF2_alpha"/>
    <property type="match status" value="1"/>
</dbReference>
<feature type="domain" description="S1 motif" evidence="10">
    <location>
        <begin position="12"/>
        <end position="83"/>
    </location>
</feature>
<dbReference type="Gene3D" id="1.10.150.190">
    <property type="entry name" value="Translation initiation factor 2, subunit 1, domain 2"/>
    <property type="match status" value="1"/>
</dbReference>
<dbReference type="GO" id="GO:0043022">
    <property type="term" value="F:ribosome binding"/>
    <property type="evidence" value="ECO:0007669"/>
    <property type="project" value="TreeGrafter"/>
</dbReference>
<dbReference type="Pfam" id="PF07541">
    <property type="entry name" value="EIF_2_alpha"/>
    <property type="match status" value="1"/>
</dbReference>
<evidence type="ECO:0000256" key="4">
    <source>
        <dbReference type="ARBA" id="ARBA00013678"/>
    </source>
</evidence>
<dbReference type="SUPFAM" id="SSF50249">
    <property type="entry name" value="Nucleic acid-binding proteins"/>
    <property type="match status" value="1"/>
</dbReference>
<protein>
    <recommendedName>
        <fullName evidence="4">Translation initiation factor 2 subunit alpha</fullName>
    </recommendedName>
    <alternativeName>
        <fullName evidence="8">aIF2-alpha</fullName>
    </alternativeName>
    <alternativeName>
        <fullName evidence="9">eIF-2-alpha</fullName>
    </alternativeName>
</protein>
<dbReference type="PROSITE" id="PS50126">
    <property type="entry name" value="S1"/>
    <property type="match status" value="1"/>
</dbReference>
<reference evidence="11" key="1">
    <citation type="journal article" date="2014" name="Genome Biol. Evol.">
        <title>Pangenome evidence for extensive interdomain horizontal transfer affecting lineage core and shell genes in uncultured planktonic thaumarchaeota and euryarchaeota.</title>
        <authorList>
            <person name="Deschamps P."/>
            <person name="Zivanovic Y."/>
            <person name="Moreira D."/>
            <person name="Rodriguez-Valera F."/>
            <person name="Lopez-Garcia P."/>
        </authorList>
    </citation>
    <scope>NUCLEOTIDE SEQUENCE</scope>
</reference>
<accession>A0A075HX78</accession>
<proteinExistence type="inferred from homology"/>
<dbReference type="InterPro" id="IPR011488">
    <property type="entry name" value="TIF_2_asu"/>
</dbReference>
<evidence type="ECO:0000256" key="3">
    <source>
        <dbReference type="ARBA" id="ARBA00011243"/>
    </source>
</evidence>
<organism evidence="11">
    <name type="scientific">uncultured marine thaumarchaeote KM3_88_E12</name>
    <dbReference type="NCBI Taxonomy" id="1456336"/>
    <lineage>
        <taxon>Archaea</taxon>
        <taxon>Nitrososphaerota</taxon>
        <taxon>environmental samples</taxon>
    </lineage>
</organism>
<dbReference type="EMBL" id="KF901157">
    <property type="protein sequence ID" value="AIF20180.1"/>
    <property type="molecule type" value="Genomic_DNA"/>
</dbReference>
<evidence type="ECO:0000256" key="8">
    <source>
        <dbReference type="ARBA" id="ARBA00030860"/>
    </source>
</evidence>
<evidence type="ECO:0000256" key="6">
    <source>
        <dbReference type="ARBA" id="ARBA00022884"/>
    </source>
</evidence>
<keyword evidence="6" id="KW-0694">RNA-binding</keyword>
<dbReference type="SUPFAM" id="SSF116742">
    <property type="entry name" value="eIF2alpha middle domain-like"/>
    <property type="match status" value="1"/>
</dbReference>
<dbReference type="FunFam" id="2.40.50.140:FF:000015">
    <property type="entry name" value="Eukaryotic translation initiation factor 2 subunit alpha"/>
    <property type="match status" value="1"/>
</dbReference>
<dbReference type="Pfam" id="PF00575">
    <property type="entry name" value="S1"/>
    <property type="match status" value="1"/>
</dbReference>
<dbReference type="Gene3D" id="2.40.50.140">
    <property type="entry name" value="Nucleic acid-binding proteins"/>
    <property type="match status" value="1"/>
</dbReference>
<evidence type="ECO:0000256" key="1">
    <source>
        <dbReference type="ARBA" id="ARBA00003323"/>
    </source>
</evidence>
<evidence type="ECO:0000256" key="9">
    <source>
        <dbReference type="ARBA" id="ARBA00033333"/>
    </source>
</evidence>
<evidence type="ECO:0000256" key="7">
    <source>
        <dbReference type="ARBA" id="ARBA00022917"/>
    </source>
</evidence>
<dbReference type="PANTHER" id="PTHR10602">
    <property type="entry name" value="EUKARYOTIC TRANSLATION INITIATION FACTOR 2 SUBUNIT 1"/>
    <property type="match status" value="1"/>
</dbReference>
<dbReference type="GO" id="GO:0003743">
    <property type="term" value="F:translation initiation factor activity"/>
    <property type="evidence" value="ECO:0007669"/>
    <property type="project" value="UniProtKB-KW"/>
</dbReference>
<keyword evidence="5" id="KW-0396">Initiation factor</keyword>
<dbReference type="InterPro" id="IPR003029">
    <property type="entry name" value="S1_domain"/>
</dbReference>